<dbReference type="Gene3D" id="3.40.50.300">
    <property type="entry name" value="P-loop containing nucleotide triphosphate hydrolases"/>
    <property type="match status" value="1"/>
</dbReference>
<feature type="non-terminal residue" evidence="2">
    <location>
        <position position="54"/>
    </location>
</feature>
<accession>A0A4Y2ENH6</accession>
<dbReference type="InterPro" id="IPR027417">
    <property type="entry name" value="P-loop_NTPase"/>
</dbReference>
<dbReference type="InterPro" id="IPR000863">
    <property type="entry name" value="Sulfotransferase_dom"/>
</dbReference>
<organism evidence="2 3">
    <name type="scientific">Araneus ventricosus</name>
    <name type="common">Orbweaver spider</name>
    <name type="synonym">Epeira ventricosa</name>
    <dbReference type="NCBI Taxonomy" id="182803"/>
    <lineage>
        <taxon>Eukaryota</taxon>
        <taxon>Metazoa</taxon>
        <taxon>Ecdysozoa</taxon>
        <taxon>Arthropoda</taxon>
        <taxon>Chelicerata</taxon>
        <taxon>Arachnida</taxon>
        <taxon>Araneae</taxon>
        <taxon>Araneomorphae</taxon>
        <taxon>Entelegynae</taxon>
        <taxon>Araneoidea</taxon>
        <taxon>Araneidae</taxon>
        <taxon>Araneus</taxon>
    </lineage>
</organism>
<dbReference type="GO" id="GO:0008146">
    <property type="term" value="F:sulfotransferase activity"/>
    <property type="evidence" value="ECO:0007669"/>
    <property type="project" value="InterPro"/>
</dbReference>
<proteinExistence type="predicted"/>
<keyword evidence="3" id="KW-1185">Reference proteome</keyword>
<comment type="caution">
    <text evidence="2">The sequence shown here is derived from an EMBL/GenBank/DDBJ whole genome shotgun (WGS) entry which is preliminary data.</text>
</comment>
<feature type="domain" description="Sulfotransferase" evidence="1">
    <location>
        <begin position="3"/>
        <end position="54"/>
    </location>
</feature>
<dbReference type="Proteomes" id="UP000499080">
    <property type="component" value="Unassembled WGS sequence"/>
</dbReference>
<reference evidence="2 3" key="1">
    <citation type="journal article" date="2019" name="Sci. Rep.">
        <title>Orb-weaving spider Araneus ventricosus genome elucidates the spidroin gene catalogue.</title>
        <authorList>
            <person name="Kono N."/>
            <person name="Nakamura H."/>
            <person name="Ohtoshi R."/>
            <person name="Moran D.A.P."/>
            <person name="Shinohara A."/>
            <person name="Yoshida Y."/>
            <person name="Fujiwara M."/>
            <person name="Mori M."/>
            <person name="Tomita M."/>
            <person name="Arakawa K."/>
        </authorList>
    </citation>
    <scope>NUCLEOTIDE SEQUENCE [LARGE SCALE GENOMIC DNA]</scope>
</reference>
<dbReference type="Pfam" id="PF00685">
    <property type="entry name" value="Sulfotransfer_1"/>
    <property type="match status" value="1"/>
</dbReference>
<name>A0A4Y2ENH6_ARAVE</name>
<evidence type="ECO:0000259" key="1">
    <source>
        <dbReference type="Pfam" id="PF00685"/>
    </source>
</evidence>
<evidence type="ECO:0000313" key="2">
    <source>
        <dbReference type="EMBL" id="GBM30077.1"/>
    </source>
</evidence>
<gene>
    <name evidence="2" type="ORF">AVEN_111667_1</name>
</gene>
<dbReference type="OrthoDB" id="205623at2759"/>
<dbReference type="AlphaFoldDB" id="A0A4Y2ENH6"/>
<sequence length="54" mass="6204">MASKIACFLDRPLTPDATEAVSNHCSFEQMRNNAMVNRADSDFFDMTQGRFMRK</sequence>
<evidence type="ECO:0000313" key="3">
    <source>
        <dbReference type="Proteomes" id="UP000499080"/>
    </source>
</evidence>
<dbReference type="EMBL" id="BGPR01093206">
    <property type="protein sequence ID" value="GBM30077.1"/>
    <property type="molecule type" value="Genomic_DNA"/>
</dbReference>
<dbReference type="SUPFAM" id="SSF52540">
    <property type="entry name" value="P-loop containing nucleoside triphosphate hydrolases"/>
    <property type="match status" value="1"/>
</dbReference>
<protein>
    <recommendedName>
        <fullName evidence="1">Sulfotransferase domain-containing protein</fullName>
    </recommendedName>
</protein>